<feature type="compositionally biased region" description="Basic and acidic residues" evidence="1">
    <location>
        <begin position="32"/>
        <end position="48"/>
    </location>
</feature>
<organism evidence="2">
    <name type="scientific">bioreactor metagenome</name>
    <dbReference type="NCBI Taxonomy" id="1076179"/>
    <lineage>
        <taxon>unclassified sequences</taxon>
        <taxon>metagenomes</taxon>
        <taxon>ecological metagenomes</taxon>
    </lineage>
</organism>
<comment type="caution">
    <text evidence="2">The sequence shown here is derived from an EMBL/GenBank/DDBJ whole genome shotgun (WGS) entry which is preliminary data.</text>
</comment>
<reference evidence="2" key="1">
    <citation type="submission" date="2019-08" db="EMBL/GenBank/DDBJ databases">
        <authorList>
            <person name="Kucharzyk K."/>
            <person name="Murdoch R.W."/>
            <person name="Higgins S."/>
            <person name="Loffler F."/>
        </authorList>
    </citation>
    <scope>NUCLEOTIDE SEQUENCE</scope>
</reference>
<protein>
    <submittedName>
        <fullName evidence="2">Uncharacterized protein</fullName>
    </submittedName>
</protein>
<dbReference type="EMBL" id="VSSQ01071564">
    <property type="protein sequence ID" value="MPN23149.1"/>
    <property type="molecule type" value="Genomic_DNA"/>
</dbReference>
<accession>A0A645GBH5</accession>
<feature type="region of interest" description="Disordered" evidence="1">
    <location>
        <begin position="23"/>
        <end position="48"/>
    </location>
</feature>
<evidence type="ECO:0000313" key="2">
    <source>
        <dbReference type="EMBL" id="MPN23149.1"/>
    </source>
</evidence>
<proteinExistence type="predicted"/>
<gene>
    <name evidence="2" type="ORF">SDC9_170536</name>
</gene>
<sequence length="58" mass="7249">MEGKRSRPGERVEHDLRMRLKAVQHDQRKRKERYEREQAKDRYGDPERNRLLFITRAR</sequence>
<dbReference type="AlphaFoldDB" id="A0A645GBH5"/>
<evidence type="ECO:0000256" key="1">
    <source>
        <dbReference type="SAM" id="MobiDB-lite"/>
    </source>
</evidence>
<name>A0A645GBH5_9ZZZZ</name>